<evidence type="ECO:0000256" key="5">
    <source>
        <dbReference type="PIRSR" id="PIRSR602401-1"/>
    </source>
</evidence>
<reference evidence="8 9" key="1">
    <citation type="journal article" date="2018" name="Nat. Ecol. Evol.">
        <title>Pezizomycetes genomes reveal the molecular basis of ectomycorrhizal truffle lifestyle.</title>
        <authorList>
            <person name="Murat C."/>
            <person name="Payen T."/>
            <person name="Noel B."/>
            <person name="Kuo A."/>
            <person name="Morin E."/>
            <person name="Chen J."/>
            <person name="Kohler A."/>
            <person name="Krizsan K."/>
            <person name="Balestrini R."/>
            <person name="Da Silva C."/>
            <person name="Montanini B."/>
            <person name="Hainaut M."/>
            <person name="Levati E."/>
            <person name="Barry K.W."/>
            <person name="Belfiori B."/>
            <person name="Cichocki N."/>
            <person name="Clum A."/>
            <person name="Dockter R.B."/>
            <person name="Fauchery L."/>
            <person name="Guy J."/>
            <person name="Iotti M."/>
            <person name="Le Tacon F."/>
            <person name="Lindquist E.A."/>
            <person name="Lipzen A."/>
            <person name="Malagnac F."/>
            <person name="Mello A."/>
            <person name="Molinier V."/>
            <person name="Miyauchi S."/>
            <person name="Poulain J."/>
            <person name="Riccioni C."/>
            <person name="Rubini A."/>
            <person name="Sitrit Y."/>
            <person name="Splivallo R."/>
            <person name="Traeger S."/>
            <person name="Wang M."/>
            <person name="Zifcakova L."/>
            <person name="Wipf D."/>
            <person name="Zambonelli A."/>
            <person name="Paolocci F."/>
            <person name="Nowrousian M."/>
            <person name="Ottonello S."/>
            <person name="Baldrian P."/>
            <person name="Spatafora J.W."/>
            <person name="Henrissat B."/>
            <person name="Nagy L.G."/>
            <person name="Aury J.M."/>
            <person name="Wincker P."/>
            <person name="Grigoriev I.V."/>
            <person name="Bonfante P."/>
            <person name="Martin F.M."/>
        </authorList>
    </citation>
    <scope>NUCLEOTIDE SEQUENCE [LARGE SCALE GENOMIC DNA]</scope>
    <source>
        <strain evidence="8 9">RN42</strain>
    </source>
</reference>
<dbReference type="PRINTS" id="PR00463">
    <property type="entry name" value="EP450I"/>
</dbReference>
<evidence type="ECO:0000256" key="3">
    <source>
        <dbReference type="ARBA" id="ARBA00022723"/>
    </source>
</evidence>
<keyword evidence="9" id="KW-1185">Reference proteome</keyword>
<proteinExistence type="inferred from homology"/>
<dbReference type="Proteomes" id="UP000275078">
    <property type="component" value="Unassembled WGS sequence"/>
</dbReference>
<keyword evidence="5 6" id="KW-0349">Heme</keyword>
<gene>
    <name evidence="8" type="ORF">BJ508DRAFT_302619</name>
</gene>
<dbReference type="EMBL" id="ML119652">
    <property type="protein sequence ID" value="RPA85792.1"/>
    <property type="molecule type" value="Genomic_DNA"/>
</dbReference>
<feature type="binding site" description="axial binding residue" evidence="5">
    <location>
        <position position="485"/>
    </location>
    <ligand>
        <name>heme</name>
        <dbReference type="ChEBI" id="CHEBI:30413"/>
    </ligand>
    <ligandPart>
        <name>Fe</name>
        <dbReference type="ChEBI" id="CHEBI:18248"/>
    </ligandPart>
</feature>
<dbReference type="InterPro" id="IPR036396">
    <property type="entry name" value="Cyt_P450_sf"/>
</dbReference>
<keyword evidence="4 5" id="KW-0408">Iron</keyword>
<dbReference type="PANTHER" id="PTHR24305">
    <property type="entry name" value="CYTOCHROME P450"/>
    <property type="match status" value="1"/>
</dbReference>
<keyword evidence="7" id="KW-0812">Transmembrane</keyword>
<sequence length="558" mass="63467">MKDSPLNLNLLLPPGFLQKWNSTLSSTIPADLKLAIPPISTLLFVYLPVTLFTLLAARIIYLRHFHPLAHIPGPFLESITNLTRMYRMNTQSPPIYEYNMHQKYGPIVRIGPNFVSSDDPRHINIISHAKVDKPSYLDMPGLGMEGSMAGTRGYREHRHKRRALGPAYTLSTILKFEPNIDRLIYKFIGKINRNFASAGKEFDITHWNMYFSYDVVSEIAFGEARGFLDMEGDKDGMIASLHEAVRTGYSVIAMADTIYAVYKSLPEKFANWLLIPKLNADAGIGKMIAAAKKYVVEMRAKRASGFAGKHIVERIMEMTDENGNPVTDDYIVAELISIMFGGSDTTAGSLRHFYELVHSHPEVLTKLLAQIDQAYETHGTGKPVLPYEALTKLTYLHNCVREAQRVHSPAGSLFPRMVSEPGLDLSGFHIPAGTEIGQTPWVLCHNKECYGDPENFRPERWEESPERTRELERWESTWGFGPRRCPGQNLATTELWKIGSVMLRMFKWTRVKAPEGKPERTLWQLGIWFGEGYYYKVERRDVPEWKTFEKMMAEGVVA</sequence>
<dbReference type="GO" id="GO:0004497">
    <property type="term" value="F:monooxygenase activity"/>
    <property type="evidence" value="ECO:0007669"/>
    <property type="project" value="UniProtKB-KW"/>
</dbReference>
<comment type="cofactor">
    <cofactor evidence="1 5">
        <name>heme</name>
        <dbReference type="ChEBI" id="CHEBI:30413"/>
    </cofactor>
</comment>
<dbReference type="SUPFAM" id="SSF48264">
    <property type="entry name" value="Cytochrome P450"/>
    <property type="match status" value="1"/>
</dbReference>
<dbReference type="InterPro" id="IPR002401">
    <property type="entry name" value="Cyt_P450_E_grp-I"/>
</dbReference>
<evidence type="ECO:0000313" key="9">
    <source>
        <dbReference type="Proteomes" id="UP000275078"/>
    </source>
</evidence>
<keyword evidence="7" id="KW-1133">Transmembrane helix</keyword>
<keyword evidence="7" id="KW-0472">Membrane</keyword>
<protein>
    <submittedName>
        <fullName evidence="8">Cytochrome P450</fullName>
    </submittedName>
</protein>
<evidence type="ECO:0000256" key="6">
    <source>
        <dbReference type="RuleBase" id="RU000461"/>
    </source>
</evidence>
<dbReference type="PANTHER" id="PTHR24305:SF166">
    <property type="entry name" value="CYTOCHROME P450 12A4, MITOCHONDRIAL-RELATED"/>
    <property type="match status" value="1"/>
</dbReference>
<dbReference type="AlphaFoldDB" id="A0A3N4II12"/>
<keyword evidence="3 5" id="KW-0479">Metal-binding</keyword>
<dbReference type="STRING" id="1160509.A0A3N4II12"/>
<name>A0A3N4II12_ASCIM</name>
<dbReference type="InterPro" id="IPR050121">
    <property type="entry name" value="Cytochrome_P450_monoxygenase"/>
</dbReference>
<dbReference type="PROSITE" id="PS00086">
    <property type="entry name" value="CYTOCHROME_P450"/>
    <property type="match status" value="1"/>
</dbReference>
<evidence type="ECO:0000256" key="7">
    <source>
        <dbReference type="SAM" id="Phobius"/>
    </source>
</evidence>
<evidence type="ECO:0000256" key="1">
    <source>
        <dbReference type="ARBA" id="ARBA00001971"/>
    </source>
</evidence>
<dbReference type="InterPro" id="IPR001128">
    <property type="entry name" value="Cyt_P450"/>
</dbReference>
<dbReference type="GO" id="GO:0005506">
    <property type="term" value="F:iron ion binding"/>
    <property type="evidence" value="ECO:0007669"/>
    <property type="project" value="InterPro"/>
</dbReference>
<organism evidence="8 9">
    <name type="scientific">Ascobolus immersus RN42</name>
    <dbReference type="NCBI Taxonomy" id="1160509"/>
    <lineage>
        <taxon>Eukaryota</taxon>
        <taxon>Fungi</taxon>
        <taxon>Dikarya</taxon>
        <taxon>Ascomycota</taxon>
        <taxon>Pezizomycotina</taxon>
        <taxon>Pezizomycetes</taxon>
        <taxon>Pezizales</taxon>
        <taxon>Ascobolaceae</taxon>
        <taxon>Ascobolus</taxon>
    </lineage>
</organism>
<evidence type="ECO:0000256" key="4">
    <source>
        <dbReference type="ARBA" id="ARBA00023004"/>
    </source>
</evidence>
<dbReference type="GO" id="GO:0020037">
    <property type="term" value="F:heme binding"/>
    <property type="evidence" value="ECO:0007669"/>
    <property type="project" value="InterPro"/>
</dbReference>
<dbReference type="InterPro" id="IPR017972">
    <property type="entry name" value="Cyt_P450_CS"/>
</dbReference>
<dbReference type="Pfam" id="PF00067">
    <property type="entry name" value="p450"/>
    <property type="match status" value="1"/>
</dbReference>
<comment type="similarity">
    <text evidence="2 6">Belongs to the cytochrome P450 family.</text>
</comment>
<keyword evidence="6" id="KW-0503">Monooxygenase</keyword>
<feature type="transmembrane region" description="Helical" evidence="7">
    <location>
        <begin position="39"/>
        <end position="61"/>
    </location>
</feature>
<accession>A0A3N4II12</accession>
<dbReference type="Gene3D" id="1.10.630.10">
    <property type="entry name" value="Cytochrome P450"/>
    <property type="match status" value="1"/>
</dbReference>
<keyword evidence="6" id="KW-0560">Oxidoreductase</keyword>
<dbReference type="GO" id="GO:0016705">
    <property type="term" value="F:oxidoreductase activity, acting on paired donors, with incorporation or reduction of molecular oxygen"/>
    <property type="evidence" value="ECO:0007669"/>
    <property type="project" value="InterPro"/>
</dbReference>
<evidence type="ECO:0000313" key="8">
    <source>
        <dbReference type="EMBL" id="RPA85792.1"/>
    </source>
</evidence>
<evidence type="ECO:0000256" key="2">
    <source>
        <dbReference type="ARBA" id="ARBA00010617"/>
    </source>
</evidence>
<dbReference type="OrthoDB" id="3934656at2759"/>